<evidence type="ECO:0000256" key="9">
    <source>
        <dbReference type="PIRNR" id="PIRNR000156"/>
    </source>
</evidence>
<comment type="cofactor">
    <cofactor evidence="1 9">
        <name>thiamine diphosphate</name>
        <dbReference type="ChEBI" id="CHEBI:58937"/>
    </cofactor>
</comment>
<evidence type="ECO:0000259" key="11">
    <source>
        <dbReference type="Pfam" id="PF00456"/>
    </source>
</evidence>
<dbReference type="GO" id="GO:0004739">
    <property type="term" value="F:pyruvate dehydrogenase (acetyl-transferring) activity"/>
    <property type="evidence" value="ECO:0007669"/>
    <property type="project" value="UniProtKB-EC"/>
</dbReference>
<keyword evidence="5 9" id="KW-0560">Oxidoreductase</keyword>
<keyword evidence="10" id="KW-0460">Magnesium</keyword>
<feature type="binding site" evidence="10">
    <location>
        <position position="264"/>
    </location>
    <ligand>
        <name>Mg(2+)</name>
        <dbReference type="ChEBI" id="CHEBI:18420"/>
    </ligand>
</feature>
<dbReference type="InterPro" id="IPR035807">
    <property type="entry name" value="PDC_E1_N"/>
</dbReference>
<dbReference type="InterPro" id="IPR041621">
    <property type="entry name" value="PDH_E1_M"/>
</dbReference>
<keyword evidence="7 9" id="KW-0670">Pyruvate</keyword>
<evidence type="ECO:0000256" key="3">
    <source>
        <dbReference type="ARBA" id="ARBA00012281"/>
    </source>
</evidence>
<name>A0A4R1F0V6_9GAMM</name>
<dbReference type="InterPro" id="IPR004660">
    <property type="entry name" value="PDH_E1"/>
</dbReference>
<dbReference type="NCBIfam" id="TIGR00759">
    <property type="entry name" value="aceE"/>
    <property type="match status" value="1"/>
</dbReference>
<evidence type="ECO:0000259" key="12">
    <source>
        <dbReference type="Pfam" id="PF17831"/>
    </source>
</evidence>
<evidence type="ECO:0000256" key="10">
    <source>
        <dbReference type="PIRSR" id="PIRSR000156-1"/>
    </source>
</evidence>
<dbReference type="FunFam" id="3.40.50.970:FF:000011">
    <property type="entry name" value="Pyruvate dehydrogenase E1 component"/>
    <property type="match status" value="1"/>
</dbReference>
<dbReference type="PIRSF" id="PIRSF000156">
    <property type="entry name" value="Pyruvate_dh_E1"/>
    <property type="match status" value="1"/>
</dbReference>
<dbReference type="SUPFAM" id="SSF52922">
    <property type="entry name" value="TK C-terminal domain-like"/>
    <property type="match status" value="1"/>
</dbReference>
<keyword evidence="10" id="KW-0479">Metal-binding</keyword>
<evidence type="ECO:0000256" key="4">
    <source>
        <dbReference type="ARBA" id="ARBA00017172"/>
    </source>
</evidence>
<dbReference type="OrthoDB" id="9759664at2"/>
<comment type="function">
    <text evidence="2 9">Component of the pyruvate dehydrogenase (PDH) complex, that catalyzes the overall conversion of pyruvate to acetyl-CoA and CO(2).</text>
</comment>
<keyword evidence="15" id="KW-1185">Reference proteome</keyword>
<organism evidence="14 15">
    <name type="scientific">Cocleimonas flava</name>
    <dbReference type="NCBI Taxonomy" id="634765"/>
    <lineage>
        <taxon>Bacteria</taxon>
        <taxon>Pseudomonadati</taxon>
        <taxon>Pseudomonadota</taxon>
        <taxon>Gammaproteobacteria</taxon>
        <taxon>Thiotrichales</taxon>
        <taxon>Thiotrichaceae</taxon>
        <taxon>Cocleimonas</taxon>
    </lineage>
</organism>
<dbReference type="InterPro" id="IPR055152">
    <property type="entry name" value="Transketolase-like_C_2"/>
</dbReference>
<dbReference type="GO" id="GO:0046872">
    <property type="term" value="F:metal ion binding"/>
    <property type="evidence" value="ECO:0007669"/>
    <property type="project" value="UniProtKB-KW"/>
</dbReference>
<accession>A0A4R1F0V6</accession>
<reference evidence="14 15" key="1">
    <citation type="submission" date="2019-03" db="EMBL/GenBank/DDBJ databases">
        <title>Genomic Encyclopedia of Type Strains, Phase IV (KMG-IV): sequencing the most valuable type-strain genomes for metagenomic binning, comparative biology and taxonomic classification.</title>
        <authorList>
            <person name="Goeker M."/>
        </authorList>
    </citation>
    <scope>NUCLEOTIDE SEQUENCE [LARGE SCALE GENOMIC DNA]</scope>
    <source>
        <strain evidence="14 15">DSM 24830</strain>
    </source>
</reference>
<evidence type="ECO:0000256" key="8">
    <source>
        <dbReference type="ARBA" id="ARBA00051231"/>
    </source>
</evidence>
<dbReference type="Gene3D" id="3.40.50.970">
    <property type="match status" value="2"/>
</dbReference>
<dbReference type="EC" id="1.2.4.1" evidence="3 9"/>
<evidence type="ECO:0000256" key="1">
    <source>
        <dbReference type="ARBA" id="ARBA00001964"/>
    </source>
</evidence>
<proteinExistence type="predicted"/>
<gene>
    <name evidence="14" type="ORF">EV695_2382</name>
</gene>
<comment type="catalytic activity">
    <reaction evidence="8 9">
        <text>N(6)-[(R)-lipoyl]-L-lysyl-[protein] + pyruvate + H(+) = N(6)-[(R)-S(8)-acetyldihydrolipoyl]-L-lysyl-[protein] + CO2</text>
        <dbReference type="Rhea" id="RHEA:19189"/>
        <dbReference type="Rhea" id="RHEA-COMP:10474"/>
        <dbReference type="Rhea" id="RHEA-COMP:10478"/>
        <dbReference type="ChEBI" id="CHEBI:15361"/>
        <dbReference type="ChEBI" id="CHEBI:15378"/>
        <dbReference type="ChEBI" id="CHEBI:16526"/>
        <dbReference type="ChEBI" id="CHEBI:83099"/>
        <dbReference type="ChEBI" id="CHEBI:83111"/>
        <dbReference type="EC" id="1.2.4.1"/>
    </reaction>
</comment>
<protein>
    <recommendedName>
        <fullName evidence="4 9">Pyruvate dehydrogenase E1 component</fullName>
        <ecNumber evidence="3 9">1.2.4.1</ecNumber>
    </recommendedName>
</protein>
<feature type="binding site" evidence="10">
    <location>
        <position position="234"/>
    </location>
    <ligand>
        <name>Mg(2+)</name>
        <dbReference type="ChEBI" id="CHEBI:18420"/>
    </ligand>
</feature>
<dbReference type="Pfam" id="PF17831">
    <property type="entry name" value="PDH_E1_M"/>
    <property type="match status" value="1"/>
</dbReference>
<feature type="domain" description="Pyruvate dehydrogenase E1 component middle" evidence="12">
    <location>
        <begin position="478"/>
        <end position="703"/>
    </location>
</feature>
<dbReference type="PANTHER" id="PTHR43825">
    <property type="entry name" value="PYRUVATE DEHYDROGENASE E1 COMPONENT"/>
    <property type="match status" value="1"/>
</dbReference>
<dbReference type="Gene3D" id="3.40.50.920">
    <property type="match status" value="1"/>
</dbReference>
<dbReference type="SUPFAM" id="SSF52518">
    <property type="entry name" value="Thiamin diphosphate-binding fold (THDP-binding)"/>
    <property type="match status" value="2"/>
</dbReference>
<dbReference type="EMBL" id="SMFQ01000003">
    <property type="protein sequence ID" value="TCJ87866.1"/>
    <property type="molecule type" value="Genomic_DNA"/>
</dbReference>
<feature type="domain" description="Transketolase-like C-terminal" evidence="13">
    <location>
        <begin position="716"/>
        <end position="850"/>
    </location>
</feature>
<evidence type="ECO:0000259" key="13">
    <source>
        <dbReference type="Pfam" id="PF22613"/>
    </source>
</evidence>
<dbReference type="InterPro" id="IPR009014">
    <property type="entry name" value="Transketo_C/PFOR_II"/>
</dbReference>
<keyword evidence="6 9" id="KW-0786">Thiamine pyrophosphate</keyword>
<evidence type="ECO:0000256" key="5">
    <source>
        <dbReference type="ARBA" id="ARBA00023002"/>
    </source>
</evidence>
<feature type="domain" description="Transketolase N-terminal" evidence="11">
    <location>
        <begin position="79"/>
        <end position="296"/>
    </location>
</feature>
<dbReference type="Pfam" id="PF22613">
    <property type="entry name" value="Transketolase_C_1"/>
    <property type="match status" value="1"/>
</dbReference>
<dbReference type="InterPro" id="IPR051157">
    <property type="entry name" value="PDH/Transketolase"/>
</dbReference>
<dbReference type="PANTHER" id="PTHR43825:SF3">
    <property type="entry name" value="PYRUVATE DEHYDROGENASE E1 COMPONENT"/>
    <property type="match status" value="1"/>
</dbReference>
<dbReference type="CDD" id="cd02017">
    <property type="entry name" value="TPP_E1_EcPDC_like"/>
    <property type="match status" value="1"/>
</dbReference>
<evidence type="ECO:0000256" key="2">
    <source>
        <dbReference type="ARBA" id="ARBA00003157"/>
    </source>
</evidence>
<sequence length="894" mass="100128">MSSEDVTDLDPQETSEWKEAIDVVIEREGPERARYLLNQAINAAFEAGVEPPKDNTPYVNTIPTDQQPAYPGDLETERKILRALRWNATAMVVKANRKPAEPGGHIASYQSSAIMYEVGYNHVWKGADHPSGGDMLFVQGHTAPGTYARAYLEGRLTDEQLDNFRIEAGGKGLSSYPHPYLMPDFWQFSTVSMGLGPIMAIYQARFIKYLQNRGLSPKAEKLSEQRKVWAFLGDGEMDEPESQGAISLASREKLDNLIFVVNCNLQRLDGPVRGNGKIVQELESNFRGGGWNVIKVLWGSAWYPLLNDPQHGNTLKRALMETVDGEYQNFKNKGGAYVREHLFVKYGIEELVNDWTDDQIYLDLLRGGHDQEKVFAAYHRAINTPDRPTVILMHTVKGYGMGEAGEGMNISHSQKKLSASQLGKLRDRFSIPVSDEQVDAADFYKPAADSPEMLYLHEKRKALGGYLPSRSQEYETLNIPDLSIFDALLKDTGERTMSTTMAMVRIMVAVARNKEIGPRLVPIVPDEARTFGMEGMFRQVGIYAHEGQKYVPMDSKDIMPYKESQNGQMLQEGINEDGAMSSWIAASTSYANNGVMTIPVYIFYSMFGFQRIGDLAWAAGDMLARGFLIGATSGRTTLNGEGLQHQDGHSQLFAQFIPNCMSYDPTFAYELAVIYHDGLKRMYENNENVYYYITTLNENYSMPAMPKGAEEGIIKGMYQFQKAKGKAKHTVQLLGCGSILREVIAAADLLKNDWDIAADIWSTPSLNELTRDGQDVQRWNLLHPDKKPRKSWVETCLDGAKGPVIAATDYMKMYAEQIRPFIANDYHVLGTDGFGRSDSREALREHFEVDSRYVAITALKALADQKAKGITNKTVLEAIKKYGIDPDKTNPLHA</sequence>
<dbReference type="Pfam" id="PF00456">
    <property type="entry name" value="Transketolase_N"/>
    <property type="match status" value="1"/>
</dbReference>
<dbReference type="InterPro" id="IPR005474">
    <property type="entry name" value="Transketolase_N"/>
</dbReference>
<evidence type="ECO:0000313" key="14">
    <source>
        <dbReference type="EMBL" id="TCJ87866.1"/>
    </source>
</evidence>
<dbReference type="RefSeq" id="WP_131906108.1">
    <property type="nucleotide sequence ID" value="NZ_BAAAFU010000004.1"/>
</dbReference>
<evidence type="ECO:0000313" key="15">
    <source>
        <dbReference type="Proteomes" id="UP000294887"/>
    </source>
</evidence>
<comment type="caution">
    <text evidence="14">The sequence shown here is derived from an EMBL/GenBank/DDBJ whole genome shotgun (WGS) entry which is preliminary data.</text>
</comment>
<dbReference type="Proteomes" id="UP000294887">
    <property type="component" value="Unassembled WGS sequence"/>
</dbReference>
<feature type="binding site" evidence="10">
    <location>
        <position position="266"/>
    </location>
    <ligand>
        <name>Mg(2+)</name>
        <dbReference type="ChEBI" id="CHEBI:18420"/>
    </ligand>
</feature>
<dbReference type="AlphaFoldDB" id="A0A4R1F0V6"/>
<evidence type="ECO:0000256" key="7">
    <source>
        <dbReference type="ARBA" id="ARBA00023317"/>
    </source>
</evidence>
<comment type="cofactor">
    <cofactor evidence="10">
        <name>Mg(2+)</name>
        <dbReference type="ChEBI" id="CHEBI:18420"/>
    </cofactor>
</comment>
<dbReference type="InterPro" id="IPR029061">
    <property type="entry name" value="THDP-binding"/>
</dbReference>
<evidence type="ECO:0000256" key="6">
    <source>
        <dbReference type="ARBA" id="ARBA00023052"/>
    </source>
</evidence>